<gene>
    <name evidence="6" type="ORF">FB458_2073</name>
</gene>
<keyword evidence="4" id="KW-0788">Thiol protease</keyword>
<reference evidence="6 7" key="1">
    <citation type="submission" date="2019-06" db="EMBL/GenBank/DDBJ databases">
        <title>Sequencing the genomes of 1000 actinobacteria strains.</title>
        <authorList>
            <person name="Klenk H.-P."/>
        </authorList>
    </citation>
    <scope>NUCLEOTIDE SEQUENCE [LARGE SCALE GENOMIC DNA]</scope>
    <source>
        <strain evidence="6 7">DSM 18607</strain>
    </source>
</reference>
<dbReference type="Pfam" id="PF00877">
    <property type="entry name" value="NLPC_P60"/>
    <property type="match status" value="1"/>
</dbReference>
<feature type="domain" description="NlpC/P60" evidence="5">
    <location>
        <begin position="173"/>
        <end position="286"/>
    </location>
</feature>
<dbReference type="PANTHER" id="PTHR47053:SF1">
    <property type="entry name" value="MUREIN DD-ENDOPEPTIDASE MEPH-RELATED"/>
    <property type="match status" value="1"/>
</dbReference>
<dbReference type="InterPro" id="IPR000064">
    <property type="entry name" value="NLP_P60_dom"/>
</dbReference>
<dbReference type="PROSITE" id="PS51935">
    <property type="entry name" value="NLPC_P60"/>
    <property type="match status" value="1"/>
</dbReference>
<dbReference type="EMBL" id="VFMN01000001">
    <property type="protein sequence ID" value="TQJ08972.1"/>
    <property type="molecule type" value="Genomic_DNA"/>
</dbReference>
<comment type="similarity">
    <text evidence="1">Belongs to the peptidase C40 family.</text>
</comment>
<name>A0A542E0W4_9MICO</name>
<dbReference type="InterPro" id="IPR038765">
    <property type="entry name" value="Papain-like_cys_pep_sf"/>
</dbReference>
<organism evidence="6 7">
    <name type="scientific">Lapillicoccus jejuensis</name>
    <dbReference type="NCBI Taxonomy" id="402171"/>
    <lineage>
        <taxon>Bacteria</taxon>
        <taxon>Bacillati</taxon>
        <taxon>Actinomycetota</taxon>
        <taxon>Actinomycetes</taxon>
        <taxon>Micrococcales</taxon>
        <taxon>Intrasporangiaceae</taxon>
        <taxon>Lapillicoccus</taxon>
    </lineage>
</organism>
<keyword evidence="7" id="KW-1185">Reference proteome</keyword>
<dbReference type="Proteomes" id="UP000317893">
    <property type="component" value="Unassembled WGS sequence"/>
</dbReference>
<keyword evidence="2" id="KW-0645">Protease</keyword>
<dbReference type="GO" id="GO:0008234">
    <property type="term" value="F:cysteine-type peptidase activity"/>
    <property type="evidence" value="ECO:0007669"/>
    <property type="project" value="UniProtKB-KW"/>
</dbReference>
<dbReference type="GO" id="GO:0006508">
    <property type="term" value="P:proteolysis"/>
    <property type="evidence" value="ECO:0007669"/>
    <property type="project" value="UniProtKB-KW"/>
</dbReference>
<sequence length="286" mass="27976">MARKHAGRHRAPGFNPLTEIVDIAAHTAQPAVKASAVVVASGGLLATFALPASAAPADTASGAALAAVQQAPAQAPAAADASVGSVAAVAVAVAAPATATNAPTFGVVGFTGTPAAAPAPAMTIKKIVKPAPAPAPTRTVRVARTTVAATGTGTTKTATPAPAPAAAPAAPVAAPRGGVLGAAAALSGIPYVYGGISTSGADCSGYTSLVFRSLGITLPRTAEAQRQFATPVSSPQPGDLIFFGFPAYHVGIYAGGGMMYDNQRPGTTSGLHSIWTYNNVSYGRVG</sequence>
<dbReference type="InterPro" id="IPR051202">
    <property type="entry name" value="Peptidase_C40"/>
</dbReference>
<evidence type="ECO:0000256" key="2">
    <source>
        <dbReference type="ARBA" id="ARBA00022670"/>
    </source>
</evidence>
<dbReference type="SUPFAM" id="SSF54001">
    <property type="entry name" value="Cysteine proteinases"/>
    <property type="match status" value="1"/>
</dbReference>
<accession>A0A542E0W4</accession>
<dbReference type="RefSeq" id="WP_170185630.1">
    <property type="nucleotide sequence ID" value="NZ_BAAAPR010000005.1"/>
</dbReference>
<evidence type="ECO:0000256" key="3">
    <source>
        <dbReference type="ARBA" id="ARBA00022801"/>
    </source>
</evidence>
<dbReference type="AlphaFoldDB" id="A0A542E0W4"/>
<dbReference type="Gene3D" id="3.90.1720.10">
    <property type="entry name" value="endopeptidase domain like (from Nostoc punctiforme)"/>
    <property type="match status" value="1"/>
</dbReference>
<comment type="caution">
    <text evidence="6">The sequence shown here is derived from an EMBL/GenBank/DDBJ whole genome shotgun (WGS) entry which is preliminary data.</text>
</comment>
<protein>
    <submittedName>
        <fullName evidence="6">Cell wall-associated NlpC family hydrolase</fullName>
    </submittedName>
</protein>
<evidence type="ECO:0000313" key="7">
    <source>
        <dbReference type="Proteomes" id="UP000317893"/>
    </source>
</evidence>
<evidence type="ECO:0000256" key="4">
    <source>
        <dbReference type="ARBA" id="ARBA00022807"/>
    </source>
</evidence>
<proteinExistence type="inferred from homology"/>
<keyword evidence="3 6" id="KW-0378">Hydrolase</keyword>
<evidence type="ECO:0000256" key="1">
    <source>
        <dbReference type="ARBA" id="ARBA00007074"/>
    </source>
</evidence>
<evidence type="ECO:0000259" key="5">
    <source>
        <dbReference type="PROSITE" id="PS51935"/>
    </source>
</evidence>
<dbReference type="PANTHER" id="PTHR47053">
    <property type="entry name" value="MUREIN DD-ENDOPEPTIDASE MEPH-RELATED"/>
    <property type="match status" value="1"/>
</dbReference>
<evidence type="ECO:0000313" key="6">
    <source>
        <dbReference type="EMBL" id="TQJ08972.1"/>
    </source>
</evidence>